<sequence length="545" mass="59608">MLAALTLYPIGTLLYGSLSSAPPGQAGTLDFSGYGALFNAHTLSILAVTIGMSLLKTVLSLIPATILAWLISRTDVPARATLELLIGLPFFIPPILTAMGWAMLGNPTAGSINQVWQALTGATTPIVNVYSYGGVIWHLMQFTVPFAFILLVEAFRSMDPSLEESSRTSGASVFTTFRKITLALMLPALSSIAILSVIGGIEAFESPLFFGSPAGIHVVTTEIYDSINNRATPNYPYATALSFAVIALMALLVAWQWRALRGRSFQTISGKAFAPRPIELQSLRWLAFSFCVLNVLIFTVLPVLQLVVSSFSQYYGFYGWDMLTTSHYHDVLHSDLFWRSTINTATLGVVGATLTMILGSIVAYIVVRTTLPFRHVIDLIAWLPWMMPGMVLGLGFLWGFAVLPHAIGIYGSLWALLLAYLSLGTPLSVRTMSTAFSQLSHDLEESSRVHGASWALTFRKIVVALTMPSFSVGWILTFFMVFRELSASVLLYSVGNEVLPVTVLRLWEEGKAEDVSAVAVLMLAIVVVFRGFHLIMVKRWIASRT</sequence>
<keyword evidence="11" id="KW-1185">Reference proteome</keyword>
<proteinExistence type="inferred from homology"/>
<evidence type="ECO:0000256" key="6">
    <source>
        <dbReference type="ARBA" id="ARBA00022989"/>
    </source>
</evidence>
<keyword evidence="7 8" id="KW-0472">Membrane</keyword>
<evidence type="ECO:0000256" key="1">
    <source>
        <dbReference type="ARBA" id="ARBA00004429"/>
    </source>
</evidence>
<evidence type="ECO:0000256" key="5">
    <source>
        <dbReference type="ARBA" id="ARBA00022692"/>
    </source>
</evidence>
<comment type="similarity">
    <text evidence="8">Belongs to the binding-protein-dependent transport system permease family.</text>
</comment>
<dbReference type="PANTHER" id="PTHR43357">
    <property type="entry name" value="INNER MEMBRANE ABC TRANSPORTER PERMEASE PROTEIN YDCV"/>
    <property type="match status" value="1"/>
</dbReference>
<keyword evidence="5 8" id="KW-0812">Transmembrane</keyword>
<dbReference type="RefSeq" id="WP_244621227.1">
    <property type="nucleotide sequence ID" value="NZ_CP041090.2"/>
</dbReference>
<reference evidence="11" key="1">
    <citation type="submission" date="2019-06" db="EMBL/GenBank/DDBJ databases">
        <title>Whole-Genome Sequence of Bradyrhizobium sp. 3 Strain 65S1MB.</title>
        <authorList>
            <person name="Bromfield E.S.P."/>
            <person name="Cloutier S."/>
            <person name="Nguyen H.D.T."/>
        </authorList>
    </citation>
    <scope>NUCLEOTIDE SEQUENCE [LARGE SCALE GENOMIC DNA]</scope>
    <source>
        <strain evidence="11">65S1MB</strain>
    </source>
</reference>
<dbReference type="EMBL" id="CP041090">
    <property type="protein sequence ID" value="QDF42376.2"/>
    <property type="molecule type" value="Genomic_DNA"/>
</dbReference>
<keyword evidence="6 8" id="KW-1133">Transmembrane helix</keyword>
<feature type="transmembrane region" description="Helical" evidence="8">
    <location>
        <begin position="515"/>
        <end position="537"/>
    </location>
</feature>
<feature type="transmembrane region" description="Helical" evidence="8">
    <location>
        <begin position="235"/>
        <end position="255"/>
    </location>
</feature>
<reference evidence="10 11" key="2">
    <citation type="journal article" date="2020" name="Int. J. Syst. Evol. Microbiol.">
        <title>Description and complete genome sequences of Bradyrhizobium symbiodeficiens sp. nov., a non-symbiotic bacterium associated with legumes native to Canada.</title>
        <authorList>
            <person name="Bromfield E.S.P."/>
            <person name="Cloutier S."/>
            <person name="Nguyen H.D.T."/>
        </authorList>
    </citation>
    <scope>NUCLEOTIDE SEQUENCE [LARGE SCALE GENOMIC DNA]</scope>
    <source>
        <strain evidence="10 11">65S1MB</strain>
    </source>
</reference>
<name>A0ABX5WGG3_9BRAD</name>
<feature type="transmembrane region" description="Helical" evidence="8">
    <location>
        <begin position="461"/>
        <end position="482"/>
    </location>
</feature>
<feature type="transmembrane region" description="Helical" evidence="8">
    <location>
        <begin position="176"/>
        <end position="201"/>
    </location>
</feature>
<dbReference type="SUPFAM" id="SSF161098">
    <property type="entry name" value="MetI-like"/>
    <property type="match status" value="2"/>
</dbReference>
<feature type="domain" description="ABC transmembrane type-1" evidence="9">
    <location>
        <begin position="341"/>
        <end position="533"/>
    </location>
</feature>
<dbReference type="InterPro" id="IPR035906">
    <property type="entry name" value="MetI-like_sf"/>
</dbReference>
<feature type="transmembrane region" description="Helical" evidence="8">
    <location>
        <begin position="345"/>
        <end position="367"/>
    </location>
</feature>
<feature type="transmembrane region" description="Helical" evidence="8">
    <location>
        <begin position="135"/>
        <end position="155"/>
    </location>
</feature>
<feature type="transmembrane region" description="Helical" evidence="8">
    <location>
        <begin position="407"/>
        <end position="429"/>
    </location>
</feature>
<evidence type="ECO:0000256" key="8">
    <source>
        <dbReference type="RuleBase" id="RU363032"/>
    </source>
</evidence>
<accession>A0ABX5WGG3</accession>
<organism evidence="10 11">
    <name type="scientific">Bradyrhizobium symbiodeficiens</name>
    <dbReference type="NCBI Taxonomy" id="1404367"/>
    <lineage>
        <taxon>Bacteria</taxon>
        <taxon>Pseudomonadati</taxon>
        <taxon>Pseudomonadota</taxon>
        <taxon>Alphaproteobacteria</taxon>
        <taxon>Hyphomicrobiales</taxon>
        <taxon>Nitrobacteraceae</taxon>
        <taxon>Bradyrhizobium</taxon>
    </lineage>
</organism>
<dbReference type="PANTHER" id="PTHR43357:SF4">
    <property type="entry name" value="INNER MEMBRANE ABC TRANSPORTER PERMEASE PROTEIN YDCV"/>
    <property type="match status" value="1"/>
</dbReference>
<evidence type="ECO:0000313" key="11">
    <source>
        <dbReference type="Proteomes" id="UP000319298"/>
    </source>
</evidence>
<feature type="transmembrane region" description="Helical" evidence="8">
    <location>
        <begin position="379"/>
        <end position="401"/>
    </location>
</feature>
<dbReference type="PROSITE" id="PS50928">
    <property type="entry name" value="ABC_TM1"/>
    <property type="match status" value="2"/>
</dbReference>
<dbReference type="Gene3D" id="1.10.3720.10">
    <property type="entry name" value="MetI-like"/>
    <property type="match status" value="2"/>
</dbReference>
<feature type="transmembrane region" description="Helical" evidence="8">
    <location>
        <begin position="42"/>
        <end position="70"/>
    </location>
</feature>
<evidence type="ECO:0000259" key="9">
    <source>
        <dbReference type="PROSITE" id="PS50928"/>
    </source>
</evidence>
<evidence type="ECO:0000313" key="10">
    <source>
        <dbReference type="EMBL" id="QDF42376.2"/>
    </source>
</evidence>
<evidence type="ECO:0000256" key="4">
    <source>
        <dbReference type="ARBA" id="ARBA00022519"/>
    </source>
</evidence>
<keyword evidence="2 8" id="KW-0813">Transport</keyword>
<keyword evidence="4" id="KW-0997">Cell inner membrane</keyword>
<protein>
    <submittedName>
        <fullName evidence="10">Iron ABC transporter permease</fullName>
    </submittedName>
</protein>
<keyword evidence="3" id="KW-1003">Cell membrane</keyword>
<gene>
    <name evidence="10" type="ORF">FJN17_15185</name>
</gene>
<dbReference type="InterPro" id="IPR000515">
    <property type="entry name" value="MetI-like"/>
</dbReference>
<dbReference type="CDD" id="cd06261">
    <property type="entry name" value="TM_PBP2"/>
    <property type="match status" value="2"/>
</dbReference>
<evidence type="ECO:0000256" key="2">
    <source>
        <dbReference type="ARBA" id="ARBA00022448"/>
    </source>
</evidence>
<feature type="domain" description="ABC transmembrane type-1" evidence="9">
    <location>
        <begin position="46"/>
        <end position="254"/>
    </location>
</feature>
<comment type="subcellular location">
    <subcellularLocation>
        <location evidence="1">Cell inner membrane</location>
        <topology evidence="1">Multi-pass membrane protein</topology>
    </subcellularLocation>
    <subcellularLocation>
        <location evidence="8">Cell membrane</location>
        <topology evidence="8">Multi-pass membrane protein</topology>
    </subcellularLocation>
</comment>
<evidence type="ECO:0000256" key="3">
    <source>
        <dbReference type="ARBA" id="ARBA00022475"/>
    </source>
</evidence>
<feature type="transmembrane region" description="Helical" evidence="8">
    <location>
        <begin position="82"/>
        <end position="104"/>
    </location>
</feature>
<dbReference type="Proteomes" id="UP000319298">
    <property type="component" value="Chromosome"/>
</dbReference>
<dbReference type="Pfam" id="PF00528">
    <property type="entry name" value="BPD_transp_1"/>
    <property type="match status" value="2"/>
</dbReference>
<evidence type="ECO:0000256" key="7">
    <source>
        <dbReference type="ARBA" id="ARBA00023136"/>
    </source>
</evidence>
<feature type="transmembrane region" description="Helical" evidence="8">
    <location>
        <begin position="285"/>
        <end position="308"/>
    </location>
</feature>